<protein>
    <submittedName>
        <fullName evidence="1">DUF934 domain-containing protein</fullName>
    </submittedName>
</protein>
<sequence length="144" mass="15996">MTQIVTRQGFARETWPEAGVIVTFESLWNGQDLPIERPIGVRLAPDSNAADLEPWFDTMAMVIVPFGKSADGRGFSLARQLRQLGYAGIIRAEGHVLVDQFRAALRVGIDQVAISDEQAARNPEDQWLAVPHFDGYQSRLFAAE</sequence>
<keyword evidence="2" id="KW-1185">Reference proteome</keyword>
<gene>
    <name evidence="1" type="ORF">GE300_07425</name>
</gene>
<comment type="caution">
    <text evidence="1">The sequence shown here is derived from an EMBL/GenBank/DDBJ whole genome shotgun (WGS) entry which is preliminary data.</text>
</comment>
<dbReference type="Proteomes" id="UP000474957">
    <property type="component" value="Unassembled WGS sequence"/>
</dbReference>
<dbReference type="AlphaFoldDB" id="A0A6L5Z021"/>
<reference evidence="1 2" key="1">
    <citation type="submission" date="2019-10" db="EMBL/GenBank/DDBJ databases">
        <title>Cognatihalovulum marinum gen. nov. sp. nov., a new member of the family Rhodobacteraceae isolated from deep seawater of the Northwest Indian Ocean.</title>
        <authorList>
            <person name="Ruan C."/>
            <person name="Wang J."/>
            <person name="Zheng X."/>
            <person name="Song L."/>
            <person name="Zhu Y."/>
            <person name="Huang Y."/>
            <person name="Lu Z."/>
            <person name="Du W."/>
            <person name="Huang L."/>
            <person name="Dai X."/>
        </authorList>
    </citation>
    <scope>NUCLEOTIDE SEQUENCE [LARGE SCALE GENOMIC DNA]</scope>
    <source>
        <strain evidence="1 2">2CG4</strain>
    </source>
</reference>
<dbReference type="Pfam" id="PF06073">
    <property type="entry name" value="DUF934"/>
    <property type="match status" value="1"/>
</dbReference>
<evidence type="ECO:0000313" key="1">
    <source>
        <dbReference type="EMBL" id="MSU89445.1"/>
    </source>
</evidence>
<dbReference type="RefSeq" id="WP_154445929.1">
    <property type="nucleotide sequence ID" value="NZ_WIND01000004.1"/>
</dbReference>
<organism evidence="1 2">
    <name type="scientific">Halovulum marinum</name>
    <dbReference type="NCBI Taxonomy" id="2662447"/>
    <lineage>
        <taxon>Bacteria</taxon>
        <taxon>Pseudomonadati</taxon>
        <taxon>Pseudomonadota</taxon>
        <taxon>Alphaproteobacteria</taxon>
        <taxon>Rhodobacterales</taxon>
        <taxon>Paracoccaceae</taxon>
        <taxon>Halovulum</taxon>
    </lineage>
</organism>
<evidence type="ECO:0000313" key="2">
    <source>
        <dbReference type="Proteomes" id="UP000474957"/>
    </source>
</evidence>
<dbReference type="EMBL" id="WIND01000004">
    <property type="protein sequence ID" value="MSU89445.1"/>
    <property type="molecule type" value="Genomic_DNA"/>
</dbReference>
<proteinExistence type="predicted"/>
<name>A0A6L5Z021_9RHOB</name>
<dbReference type="InterPro" id="IPR008318">
    <property type="entry name" value="UCP030820"/>
</dbReference>
<accession>A0A6L5Z021</accession>